<proteinExistence type="predicted"/>
<name>U3U7L2_9GAMM</name>
<dbReference type="Proteomes" id="UP000016900">
    <property type="component" value="Chromosome"/>
</dbReference>
<sequence length="55" mass="6369">MINILQRIYICFLSFLLLVIPLVTKGSTINIQIQGVSEDLQKKLKNAYLMFLLKK</sequence>
<gene>
    <name evidence="1" type="ORF">HHS_02890</name>
</gene>
<protein>
    <submittedName>
        <fullName evidence="1">Uncharacterized protein</fullName>
    </submittedName>
</protein>
<keyword evidence="2" id="KW-1185">Reference proteome</keyword>
<evidence type="ECO:0000313" key="2">
    <source>
        <dbReference type="Proteomes" id="UP000016900"/>
    </source>
</evidence>
<dbReference type="EMBL" id="AP012554">
    <property type="protein sequence ID" value="BAO00259.1"/>
    <property type="molecule type" value="Genomic_DNA"/>
</dbReference>
<reference evidence="1 2" key="1">
    <citation type="submission" date="2012-10" db="EMBL/GenBank/DDBJ databases">
        <title>Genome sequence of the symbiont of the pentatomidae stink bug Halyomorpha halys.</title>
        <authorList>
            <person name="Kobayashi H."/>
            <person name="Fujii-Muramatsu R."/>
            <person name="Takeishi K."/>
            <person name="Noda H."/>
        </authorList>
    </citation>
    <scope>NUCLEOTIDE SEQUENCE [LARGE SCALE GENOMIC DNA]</scope>
</reference>
<evidence type="ECO:0000313" key="1">
    <source>
        <dbReference type="EMBL" id="BAO00259.1"/>
    </source>
</evidence>
<dbReference type="AlphaFoldDB" id="U3U7L2"/>
<accession>U3U7L2</accession>
<organism evidence="1 2">
    <name type="scientific">Candidatus Pantoea carbekii</name>
    <dbReference type="NCBI Taxonomy" id="1235990"/>
    <lineage>
        <taxon>Bacteria</taxon>
        <taxon>Pseudomonadati</taxon>
        <taxon>Pseudomonadota</taxon>
        <taxon>Gammaproteobacteria</taxon>
        <taxon>Enterobacterales</taxon>
        <taxon>Erwiniaceae</taxon>
        <taxon>Pantoea</taxon>
    </lineage>
</organism>
<dbReference type="KEGG" id="hhs:HHS_02890"/>